<dbReference type="Proteomes" id="UP000199603">
    <property type="component" value="Unassembled WGS sequence"/>
</dbReference>
<dbReference type="PANTHER" id="PTHR43811:SF19">
    <property type="entry name" value="39 KDA FK506-BINDING NUCLEAR PROTEIN"/>
    <property type="match status" value="1"/>
</dbReference>
<dbReference type="EC" id="5.2.1.8" evidence="6"/>
<gene>
    <name evidence="8" type="ORF">SAMN04488509_102168</name>
</gene>
<keyword evidence="3 5" id="KW-0697">Rotamase</keyword>
<dbReference type="InterPro" id="IPR001179">
    <property type="entry name" value="PPIase_FKBP_dom"/>
</dbReference>
<dbReference type="InterPro" id="IPR046357">
    <property type="entry name" value="PPIase_dom_sf"/>
</dbReference>
<dbReference type="GO" id="GO:0003755">
    <property type="term" value="F:peptidyl-prolyl cis-trans isomerase activity"/>
    <property type="evidence" value="ECO:0007669"/>
    <property type="project" value="UniProtKB-UniRule"/>
</dbReference>
<dbReference type="EMBL" id="FNAG01000002">
    <property type="protein sequence ID" value="SDD36441.1"/>
    <property type="molecule type" value="Genomic_DNA"/>
</dbReference>
<accession>A0A1G6U585</accession>
<feature type="domain" description="PPIase FKBP-type" evidence="7">
    <location>
        <begin position="43"/>
        <end position="138"/>
    </location>
</feature>
<dbReference type="AlphaFoldDB" id="A0A1G6U585"/>
<evidence type="ECO:0000256" key="2">
    <source>
        <dbReference type="ARBA" id="ARBA00006577"/>
    </source>
</evidence>
<dbReference type="RefSeq" id="WP_091239866.1">
    <property type="nucleotide sequence ID" value="NZ_FNAG01000002.1"/>
</dbReference>
<evidence type="ECO:0000313" key="8">
    <source>
        <dbReference type="EMBL" id="SDD36441.1"/>
    </source>
</evidence>
<organism evidence="8 9">
    <name type="scientific">Aquimonas voraii</name>
    <dbReference type="NCBI Taxonomy" id="265719"/>
    <lineage>
        <taxon>Bacteria</taxon>
        <taxon>Pseudomonadati</taxon>
        <taxon>Pseudomonadota</taxon>
        <taxon>Gammaproteobacteria</taxon>
        <taxon>Lysobacterales</taxon>
        <taxon>Lysobacteraceae</taxon>
        <taxon>Aquimonas</taxon>
    </lineage>
</organism>
<evidence type="ECO:0000313" key="9">
    <source>
        <dbReference type="Proteomes" id="UP000199603"/>
    </source>
</evidence>
<keyword evidence="4 5" id="KW-0413">Isomerase</keyword>
<dbReference type="PROSITE" id="PS50059">
    <property type="entry name" value="FKBP_PPIASE"/>
    <property type="match status" value="1"/>
</dbReference>
<dbReference type="FunFam" id="3.10.50.40:FF:000006">
    <property type="entry name" value="Peptidyl-prolyl cis-trans isomerase"/>
    <property type="match status" value="1"/>
</dbReference>
<dbReference type="STRING" id="265719.SAMN04488509_102168"/>
<evidence type="ECO:0000256" key="3">
    <source>
        <dbReference type="ARBA" id="ARBA00023110"/>
    </source>
</evidence>
<dbReference type="PANTHER" id="PTHR43811">
    <property type="entry name" value="FKBP-TYPE PEPTIDYL-PROLYL CIS-TRANS ISOMERASE FKPA"/>
    <property type="match status" value="1"/>
</dbReference>
<proteinExistence type="inferred from homology"/>
<dbReference type="Gene3D" id="3.10.50.40">
    <property type="match status" value="1"/>
</dbReference>
<dbReference type="OrthoDB" id="9814548at2"/>
<reference evidence="8 9" key="1">
    <citation type="submission" date="2016-10" db="EMBL/GenBank/DDBJ databases">
        <authorList>
            <person name="de Groot N.N."/>
        </authorList>
    </citation>
    <scope>NUCLEOTIDE SEQUENCE [LARGE SCALE GENOMIC DNA]</scope>
    <source>
        <strain evidence="8 9">DSM 16957</strain>
    </source>
</reference>
<protein>
    <recommendedName>
        <fullName evidence="6">Peptidyl-prolyl cis-trans isomerase</fullName>
        <ecNumber evidence="6">5.2.1.8</ecNumber>
    </recommendedName>
</protein>
<evidence type="ECO:0000259" key="7">
    <source>
        <dbReference type="PROSITE" id="PS50059"/>
    </source>
</evidence>
<evidence type="ECO:0000256" key="5">
    <source>
        <dbReference type="PROSITE-ProRule" id="PRU00277"/>
    </source>
</evidence>
<evidence type="ECO:0000256" key="4">
    <source>
        <dbReference type="ARBA" id="ARBA00023235"/>
    </source>
</evidence>
<comment type="catalytic activity">
    <reaction evidence="1 5 6">
        <text>[protein]-peptidylproline (omega=180) = [protein]-peptidylproline (omega=0)</text>
        <dbReference type="Rhea" id="RHEA:16237"/>
        <dbReference type="Rhea" id="RHEA-COMP:10747"/>
        <dbReference type="Rhea" id="RHEA-COMP:10748"/>
        <dbReference type="ChEBI" id="CHEBI:83833"/>
        <dbReference type="ChEBI" id="CHEBI:83834"/>
        <dbReference type="EC" id="5.2.1.8"/>
    </reaction>
</comment>
<comment type="similarity">
    <text evidence="2 6">Belongs to the FKBP-type PPIase family.</text>
</comment>
<dbReference type="Pfam" id="PF00254">
    <property type="entry name" value="FKBP_C"/>
    <property type="match status" value="1"/>
</dbReference>
<keyword evidence="9" id="KW-1185">Reference proteome</keyword>
<name>A0A1G6U585_9GAMM</name>
<dbReference type="SUPFAM" id="SSF54534">
    <property type="entry name" value="FKBP-like"/>
    <property type="match status" value="1"/>
</dbReference>
<evidence type="ECO:0000256" key="1">
    <source>
        <dbReference type="ARBA" id="ARBA00000971"/>
    </source>
</evidence>
<sequence length="139" mass="14992">MLSAYLLALAGCAPQPLPPEFGRIQGIEIVDLREGEGSPAKPGDRLRMHYRGYLFDQRAEGGRGPKFDDSHARGQPFEFVLGAGQVIRGWDEGLVGLKPGGQRLLRLGPDLGYGERGAGRAIPPGASLLFEVERLAEPD</sequence>
<evidence type="ECO:0000256" key="6">
    <source>
        <dbReference type="RuleBase" id="RU003915"/>
    </source>
</evidence>